<protein>
    <submittedName>
        <fullName evidence="3">Uncharacterized protein</fullName>
    </submittedName>
</protein>
<dbReference type="PANTHER" id="PTHR13361">
    <property type="entry name" value="WW DOMAIN-BINDING PROTEIN 11"/>
    <property type="match status" value="1"/>
</dbReference>
<keyword evidence="2" id="KW-0812">Transmembrane</keyword>
<feature type="region of interest" description="Disordered" evidence="1">
    <location>
        <begin position="51"/>
        <end position="77"/>
    </location>
</feature>
<keyword evidence="2" id="KW-1133">Transmembrane helix</keyword>
<feature type="compositionally biased region" description="Pro residues" evidence="1">
    <location>
        <begin position="182"/>
        <end position="200"/>
    </location>
</feature>
<feature type="compositionally biased region" description="Pro residues" evidence="1">
    <location>
        <begin position="60"/>
        <end position="77"/>
    </location>
</feature>
<gene>
    <name evidence="3" type="ORF">A3C93_01700</name>
</gene>
<evidence type="ECO:0000256" key="1">
    <source>
        <dbReference type="SAM" id="MobiDB-lite"/>
    </source>
</evidence>
<evidence type="ECO:0000256" key="2">
    <source>
        <dbReference type="SAM" id="Phobius"/>
    </source>
</evidence>
<dbReference type="EMBL" id="MHLO01000034">
    <property type="protein sequence ID" value="OGZ11412.1"/>
    <property type="molecule type" value="Genomic_DNA"/>
</dbReference>
<sequence>MITDEMLEFIRAQRGTGLSDAELSQMLLTEGGWDKSDVDEAYRTLDALSVAPTSESQSYPPVPAPAAPPPTVSLPPPPTFSAPSAVYAPSSAASDIFAQGGGRVVNVTIPPPLMPPVPPPLSPRVEERTAPVVSPMGSVLSGASSDRPLSQTKMAHDDFTKLFSGSKKEETTATPPVRVLPVTPPPAPPPRTVAPVPAPVAQPQNVSRAPSSPSPAASSNIKFDLSSAFRANTQRATPPPAGVSLESHVAEFGKGSASSSPAAPVEVVRQKISGKRTMSGDLMRGAGLPPLSADPETPGGQFASVGESETRIELPLSSANTEVFPDNVARRKKMKRVLFIVIGIVFLAALIGGGIFAFLRFRGSDSAADLGAAFGQFFESTAFAYNGMTNVDLTLSGVTPGSGTDGKIKFILGYNGTLANSKEGFSDGTHRVTFDGGWQSGTSTFGTNIESDVIVLGNNFHFNVLSIPKESELDQELLRSNWVRVNFTEIAREFHLSGTAQGEEEYGSFGGTTGDTSLRAVLARSLIFVASGDPEQEDVKGVMQNRIPVRLDTGRSAELLRSLYRKYFNRSFTLSEEEELRFKGALEKCTGNVWTDIKTGALVKTALTCDLDDAIGGTNVKGPVTLEFSFADFNKPPLFGTPAPVLSLQELRIQMEESGKFKGAREQDALRVRHMTTIAEALEFYRKEKGRYPKELTELYAAKKLTVSSIDLTVLKDYLYRSYQNGSNVAKSGGCLTTGKVCAFYHLGTNLLDLRSSILLTDADRTTAILGADKAGCSGEANVSCYDIESPPESQTSSGTTSGATASTAKTSPVPSTTTVKPATTVTAPASTPTAPSAPAAPSSSSGGSSLPAFEL</sequence>
<proteinExistence type="predicted"/>
<feature type="compositionally biased region" description="Low complexity" evidence="1">
    <location>
        <begin position="172"/>
        <end position="181"/>
    </location>
</feature>
<feature type="transmembrane region" description="Helical" evidence="2">
    <location>
        <begin position="337"/>
        <end position="359"/>
    </location>
</feature>
<comment type="caution">
    <text evidence="3">The sequence shown here is derived from an EMBL/GenBank/DDBJ whole genome shotgun (WGS) entry which is preliminary data.</text>
</comment>
<dbReference type="Proteomes" id="UP000178636">
    <property type="component" value="Unassembled WGS sequence"/>
</dbReference>
<feature type="compositionally biased region" description="Low complexity" evidence="1">
    <location>
        <begin position="209"/>
        <end position="219"/>
    </location>
</feature>
<evidence type="ECO:0000313" key="3">
    <source>
        <dbReference type="EMBL" id="OGZ11412.1"/>
    </source>
</evidence>
<feature type="region of interest" description="Disordered" evidence="1">
    <location>
        <begin position="788"/>
        <end position="856"/>
    </location>
</feature>
<accession>A0A1G2DD82</accession>
<feature type="compositionally biased region" description="Low complexity" evidence="1">
    <location>
        <begin position="794"/>
        <end position="856"/>
    </location>
</feature>
<feature type="region of interest" description="Disordered" evidence="1">
    <location>
        <begin position="163"/>
        <end position="219"/>
    </location>
</feature>
<keyword evidence="2" id="KW-0472">Membrane</keyword>
<reference evidence="3 4" key="1">
    <citation type="journal article" date="2016" name="Nat. Commun.">
        <title>Thousands of microbial genomes shed light on interconnected biogeochemical processes in an aquifer system.</title>
        <authorList>
            <person name="Anantharaman K."/>
            <person name="Brown C.T."/>
            <person name="Hug L.A."/>
            <person name="Sharon I."/>
            <person name="Castelle C.J."/>
            <person name="Probst A.J."/>
            <person name="Thomas B.C."/>
            <person name="Singh A."/>
            <person name="Wilkins M.J."/>
            <person name="Karaoz U."/>
            <person name="Brodie E.L."/>
            <person name="Williams K.H."/>
            <person name="Hubbard S.S."/>
            <person name="Banfield J.F."/>
        </authorList>
    </citation>
    <scope>NUCLEOTIDE SEQUENCE [LARGE SCALE GENOMIC DNA]</scope>
</reference>
<dbReference type="PANTHER" id="PTHR13361:SF1">
    <property type="entry name" value="WW DOMAIN-BINDING PROTEIN 11"/>
    <property type="match status" value="1"/>
</dbReference>
<dbReference type="STRING" id="1798664.A3C93_01700"/>
<dbReference type="AlphaFoldDB" id="A0A1G2DD82"/>
<organism evidence="3 4">
    <name type="scientific">Candidatus Lloydbacteria bacterium RIFCSPHIGHO2_02_FULL_54_17</name>
    <dbReference type="NCBI Taxonomy" id="1798664"/>
    <lineage>
        <taxon>Bacteria</taxon>
        <taxon>Candidatus Lloydiibacteriota</taxon>
    </lineage>
</organism>
<evidence type="ECO:0000313" key="4">
    <source>
        <dbReference type="Proteomes" id="UP000178636"/>
    </source>
</evidence>
<name>A0A1G2DD82_9BACT</name>